<feature type="transmembrane region" description="Helical" evidence="5">
    <location>
        <begin position="84"/>
        <end position="104"/>
    </location>
</feature>
<sequence>MDWSSAEGRMCMDMQSAIVIYIVLTVTGRFLSQRQRKNNRRKQLSQWRNIVKDYTAIVAVIATAFAMGLALLEAALREDTVLPITSIIIGTVIVTGGWVVAWFANRKIGTNWSPIIEKTNRQELVTSGIYSLVRHPLYFSGFCILIGTNIYFCSKWAWIGTGIALITILFRIPIEEKKLKERFGDEYIAYMHKTKALIPWVF</sequence>
<dbReference type="Proteomes" id="UP000002487">
    <property type="component" value="Chromosome"/>
</dbReference>
<dbReference type="HOGENOM" id="CLU_065200_1_0_2"/>
<protein>
    <recommendedName>
        <fullName evidence="8">Isoprenylcysteine carboxylmethyltransferase family protein</fullName>
    </recommendedName>
</protein>
<dbReference type="Pfam" id="PF04140">
    <property type="entry name" value="ICMT"/>
    <property type="match status" value="1"/>
</dbReference>
<dbReference type="InParanoid" id="Q8TS08"/>
<comment type="subcellular location">
    <subcellularLocation>
        <location evidence="1">Membrane</location>
        <topology evidence="1">Multi-pass membrane protein</topology>
    </subcellularLocation>
</comment>
<dbReference type="KEGG" id="mac:MA_1000"/>
<dbReference type="GO" id="GO:0004671">
    <property type="term" value="F:protein C-terminal S-isoprenylcysteine carboxyl O-methyltransferase activity"/>
    <property type="evidence" value="ECO:0007669"/>
    <property type="project" value="InterPro"/>
</dbReference>
<dbReference type="InterPro" id="IPR007269">
    <property type="entry name" value="ICMT_MeTrfase"/>
</dbReference>
<keyword evidence="2 5" id="KW-0812">Transmembrane</keyword>
<evidence type="ECO:0000313" key="6">
    <source>
        <dbReference type="EMBL" id="AAM04431.1"/>
    </source>
</evidence>
<dbReference type="AlphaFoldDB" id="Q8TS08"/>
<keyword evidence="4 5" id="KW-0472">Membrane</keyword>
<organism evidence="6 7">
    <name type="scientific">Methanosarcina acetivorans (strain ATCC 35395 / DSM 2834 / JCM 12185 / C2A)</name>
    <dbReference type="NCBI Taxonomy" id="188937"/>
    <lineage>
        <taxon>Archaea</taxon>
        <taxon>Methanobacteriati</taxon>
        <taxon>Methanobacteriota</taxon>
        <taxon>Stenosarchaea group</taxon>
        <taxon>Methanomicrobia</taxon>
        <taxon>Methanosarcinales</taxon>
        <taxon>Methanosarcinaceae</taxon>
        <taxon>Methanosarcina</taxon>
    </lineage>
</organism>
<proteinExistence type="predicted"/>
<evidence type="ECO:0008006" key="8">
    <source>
        <dbReference type="Google" id="ProtNLM"/>
    </source>
</evidence>
<dbReference type="GO" id="GO:0016020">
    <property type="term" value="C:membrane"/>
    <property type="evidence" value="ECO:0007669"/>
    <property type="project" value="UniProtKB-SubCell"/>
</dbReference>
<evidence type="ECO:0000313" key="7">
    <source>
        <dbReference type="Proteomes" id="UP000002487"/>
    </source>
</evidence>
<evidence type="ECO:0000256" key="1">
    <source>
        <dbReference type="ARBA" id="ARBA00004141"/>
    </source>
</evidence>
<feature type="transmembrane region" description="Helical" evidence="5">
    <location>
        <begin position="53"/>
        <end position="72"/>
    </location>
</feature>
<dbReference type="Gene3D" id="1.20.120.1630">
    <property type="match status" value="1"/>
</dbReference>
<dbReference type="EnsemblBacteria" id="AAM04431">
    <property type="protein sequence ID" value="AAM04431"/>
    <property type="gene ID" value="MA_1000"/>
</dbReference>
<feature type="transmembrane region" description="Helical" evidence="5">
    <location>
        <begin position="124"/>
        <end position="150"/>
    </location>
</feature>
<feature type="transmembrane region" description="Helical" evidence="5">
    <location>
        <begin position="156"/>
        <end position="174"/>
    </location>
</feature>
<gene>
    <name evidence="6" type="ordered locus">MA_1000</name>
</gene>
<reference evidence="6 7" key="1">
    <citation type="journal article" date="2002" name="Genome Res.">
        <title>The genome of Methanosarcina acetivorans reveals extensive metabolic and physiological diversity.</title>
        <authorList>
            <person name="Galagan J.E."/>
            <person name="Nusbaum C."/>
            <person name="Roy A."/>
            <person name="Endrizzi M.G."/>
            <person name="Macdonald P."/>
            <person name="FitzHugh W."/>
            <person name="Calvo S."/>
            <person name="Engels R."/>
            <person name="Smirnov S."/>
            <person name="Atnoor D."/>
            <person name="Brown A."/>
            <person name="Allen N."/>
            <person name="Naylor J."/>
            <person name="Stange-Thomann N."/>
            <person name="DeArellano K."/>
            <person name="Johnson R."/>
            <person name="Linton L."/>
            <person name="McEwan P."/>
            <person name="McKernan K."/>
            <person name="Talamas J."/>
            <person name="Tirrell A."/>
            <person name="Ye W."/>
            <person name="Zimmer A."/>
            <person name="Barber R.D."/>
            <person name="Cann I."/>
            <person name="Graham D.E."/>
            <person name="Grahame D.A."/>
            <person name="Guss A."/>
            <person name="Hedderich R."/>
            <person name="Ingram-Smith C."/>
            <person name="Kuettner C.H."/>
            <person name="Krzycki J.A."/>
            <person name="Leigh J.A."/>
            <person name="Li W."/>
            <person name="Liu J."/>
            <person name="Mukhopadhyay B."/>
            <person name="Reeve J.N."/>
            <person name="Smith K."/>
            <person name="Springer T.A."/>
            <person name="Umayam L.A."/>
            <person name="White O."/>
            <person name="White R.H."/>
            <person name="de Macario E.C."/>
            <person name="Ferry J.G."/>
            <person name="Jarrell K.F."/>
            <person name="Jing H."/>
            <person name="Macario A.J.L."/>
            <person name="Paulsen I."/>
            <person name="Pritchett M."/>
            <person name="Sowers K.R."/>
            <person name="Swanson R.V."/>
            <person name="Zinder S.H."/>
            <person name="Lander E."/>
            <person name="Metcalf W.W."/>
            <person name="Birren B."/>
        </authorList>
    </citation>
    <scope>NUCLEOTIDE SEQUENCE [LARGE SCALE GENOMIC DNA]</scope>
    <source>
        <strain evidence="7">ATCC 35395 / DSM 2834 / JCM 12185 / C2A</strain>
    </source>
</reference>
<dbReference type="EMBL" id="AE010299">
    <property type="protein sequence ID" value="AAM04431.1"/>
    <property type="molecule type" value="Genomic_DNA"/>
</dbReference>
<dbReference type="PANTHER" id="PTHR12714:SF9">
    <property type="entry name" value="PROTEIN-S-ISOPRENYLCYSTEINE O-METHYLTRANSFERASE"/>
    <property type="match status" value="1"/>
</dbReference>
<keyword evidence="7" id="KW-1185">Reference proteome</keyword>
<accession>Q8TS08</accession>
<dbReference type="STRING" id="188937.MA_1000"/>
<evidence type="ECO:0000256" key="3">
    <source>
        <dbReference type="ARBA" id="ARBA00022989"/>
    </source>
</evidence>
<evidence type="ECO:0000256" key="5">
    <source>
        <dbReference type="SAM" id="Phobius"/>
    </source>
</evidence>
<evidence type="ECO:0000256" key="2">
    <source>
        <dbReference type="ARBA" id="ARBA00022692"/>
    </source>
</evidence>
<evidence type="ECO:0000256" key="4">
    <source>
        <dbReference type="ARBA" id="ARBA00023136"/>
    </source>
</evidence>
<name>Q8TS08_METAC</name>
<dbReference type="PANTHER" id="PTHR12714">
    <property type="entry name" value="PROTEIN-S ISOPRENYLCYSTEINE O-METHYLTRANSFERASE"/>
    <property type="match status" value="1"/>
</dbReference>
<keyword evidence="3 5" id="KW-1133">Transmembrane helix</keyword>
<feature type="transmembrane region" description="Helical" evidence="5">
    <location>
        <begin position="12"/>
        <end position="32"/>
    </location>
</feature>